<protein>
    <submittedName>
        <fullName evidence="2">Uncharacterized protein</fullName>
    </submittedName>
</protein>
<organism evidence="2 3">
    <name type="scientific">Dacryopinax primogenitus (strain DJM 731)</name>
    <name type="common">Brown rot fungus</name>
    <dbReference type="NCBI Taxonomy" id="1858805"/>
    <lineage>
        <taxon>Eukaryota</taxon>
        <taxon>Fungi</taxon>
        <taxon>Dikarya</taxon>
        <taxon>Basidiomycota</taxon>
        <taxon>Agaricomycotina</taxon>
        <taxon>Dacrymycetes</taxon>
        <taxon>Dacrymycetales</taxon>
        <taxon>Dacrymycetaceae</taxon>
        <taxon>Dacryopinax</taxon>
    </lineage>
</organism>
<accession>M5G7M4</accession>
<evidence type="ECO:0000256" key="1">
    <source>
        <dbReference type="SAM" id="MobiDB-lite"/>
    </source>
</evidence>
<dbReference type="RefSeq" id="XP_040631633.1">
    <property type="nucleotide sequence ID" value="XM_040771914.1"/>
</dbReference>
<evidence type="ECO:0000313" key="2">
    <source>
        <dbReference type="EMBL" id="EJU04739.1"/>
    </source>
</evidence>
<feature type="non-terminal residue" evidence="2">
    <location>
        <position position="171"/>
    </location>
</feature>
<feature type="region of interest" description="Disordered" evidence="1">
    <location>
        <begin position="1"/>
        <end position="42"/>
    </location>
</feature>
<name>M5G7M4_DACPD</name>
<keyword evidence="3" id="KW-1185">Reference proteome</keyword>
<dbReference type="Proteomes" id="UP000030653">
    <property type="component" value="Unassembled WGS sequence"/>
</dbReference>
<reference evidence="2 3" key="1">
    <citation type="journal article" date="2012" name="Science">
        <title>The Paleozoic origin of enzymatic lignin decomposition reconstructed from 31 fungal genomes.</title>
        <authorList>
            <person name="Floudas D."/>
            <person name="Binder M."/>
            <person name="Riley R."/>
            <person name="Barry K."/>
            <person name="Blanchette R.A."/>
            <person name="Henrissat B."/>
            <person name="Martinez A.T."/>
            <person name="Otillar R."/>
            <person name="Spatafora J.W."/>
            <person name="Yadav J.S."/>
            <person name="Aerts A."/>
            <person name="Benoit I."/>
            <person name="Boyd A."/>
            <person name="Carlson A."/>
            <person name="Copeland A."/>
            <person name="Coutinho P.M."/>
            <person name="de Vries R.P."/>
            <person name="Ferreira P."/>
            <person name="Findley K."/>
            <person name="Foster B."/>
            <person name="Gaskell J."/>
            <person name="Glotzer D."/>
            <person name="Gorecki P."/>
            <person name="Heitman J."/>
            <person name="Hesse C."/>
            <person name="Hori C."/>
            <person name="Igarashi K."/>
            <person name="Jurgens J.A."/>
            <person name="Kallen N."/>
            <person name="Kersten P."/>
            <person name="Kohler A."/>
            <person name="Kuees U."/>
            <person name="Kumar T.K.A."/>
            <person name="Kuo A."/>
            <person name="LaButti K."/>
            <person name="Larrondo L.F."/>
            <person name="Lindquist E."/>
            <person name="Ling A."/>
            <person name="Lombard V."/>
            <person name="Lucas S."/>
            <person name="Lundell T."/>
            <person name="Martin R."/>
            <person name="McLaughlin D.J."/>
            <person name="Morgenstern I."/>
            <person name="Morin E."/>
            <person name="Murat C."/>
            <person name="Nagy L.G."/>
            <person name="Nolan M."/>
            <person name="Ohm R.A."/>
            <person name="Patyshakuliyeva A."/>
            <person name="Rokas A."/>
            <person name="Ruiz-Duenas F.J."/>
            <person name="Sabat G."/>
            <person name="Salamov A."/>
            <person name="Samejima M."/>
            <person name="Schmutz J."/>
            <person name="Slot J.C."/>
            <person name="St John F."/>
            <person name="Stenlid J."/>
            <person name="Sun H."/>
            <person name="Sun S."/>
            <person name="Syed K."/>
            <person name="Tsang A."/>
            <person name="Wiebenga A."/>
            <person name="Young D."/>
            <person name="Pisabarro A."/>
            <person name="Eastwood D.C."/>
            <person name="Martin F."/>
            <person name="Cullen D."/>
            <person name="Grigoriev I.V."/>
            <person name="Hibbett D.S."/>
        </authorList>
    </citation>
    <scope>NUCLEOTIDE SEQUENCE [LARGE SCALE GENOMIC DNA]</scope>
    <source>
        <strain evidence="2 3">DJM-731 SS1</strain>
    </source>
</reference>
<proteinExistence type="predicted"/>
<gene>
    <name evidence="2" type="ORF">DACRYDRAFT_20380</name>
</gene>
<dbReference type="AlphaFoldDB" id="M5G7M4"/>
<evidence type="ECO:0000313" key="3">
    <source>
        <dbReference type="Proteomes" id="UP000030653"/>
    </source>
</evidence>
<dbReference type="HOGENOM" id="CLU_1566613_0_0_1"/>
<sequence length="171" mass="18385">ELLLGDGRSLESDSEGEGRGYSNRLGLDGDRPGGRTPGQGESSGYYVSVRHAKYSFRGCSNSPQARMTRSMRYWDSTLADPAPVLPDFCRNALHSCNSTFLWGGGGPCARSVTTPVHWLPSAFCVSLSPFSRNRPRLFLEPKVYGHALLAFGAGTGAVRAPTQANALSTRS</sequence>
<dbReference type="EMBL" id="JH795857">
    <property type="protein sequence ID" value="EJU04739.1"/>
    <property type="molecule type" value="Genomic_DNA"/>
</dbReference>
<dbReference type="GeneID" id="63686976"/>